<gene>
    <name evidence="2" type="ORF">K504DRAFT_460940</name>
</gene>
<name>A0A6G1JVN0_9PLEO</name>
<protein>
    <submittedName>
        <fullName evidence="2">Actin-like ATPase domain-containing protein</fullName>
    </submittedName>
</protein>
<comment type="similarity">
    <text evidence="1">Belongs to the actin family.</text>
</comment>
<dbReference type="Gene3D" id="3.90.640.10">
    <property type="entry name" value="Actin, Chain A, domain 4"/>
    <property type="match status" value="1"/>
</dbReference>
<dbReference type="PANTHER" id="PTHR11937">
    <property type="entry name" value="ACTIN"/>
    <property type="match status" value="1"/>
</dbReference>
<keyword evidence="3" id="KW-1185">Reference proteome</keyword>
<dbReference type="EMBL" id="MU005781">
    <property type="protein sequence ID" value="KAF2704669.1"/>
    <property type="molecule type" value="Genomic_DNA"/>
</dbReference>
<dbReference type="Gene3D" id="3.30.420.40">
    <property type="match status" value="2"/>
</dbReference>
<dbReference type="OrthoDB" id="337660at2759"/>
<reference evidence="2" key="1">
    <citation type="journal article" date="2020" name="Stud. Mycol.">
        <title>101 Dothideomycetes genomes: a test case for predicting lifestyles and emergence of pathogens.</title>
        <authorList>
            <person name="Haridas S."/>
            <person name="Albert R."/>
            <person name="Binder M."/>
            <person name="Bloem J."/>
            <person name="Labutti K."/>
            <person name="Salamov A."/>
            <person name="Andreopoulos B."/>
            <person name="Baker S."/>
            <person name="Barry K."/>
            <person name="Bills G."/>
            <person name="Bluhm B."/>
            <person name="Cannon C."/>
            <person name="Castanera R."/>
            <person name="Culley D."/>
            <person name="Daum C."/>
            <person name="Ezra D."/>
            <person name="Gonzalez J."/>
            <person name="Henrissat B."/>
            <person name="Kuo A."/>
            <person name="Liang C."/>
            <person name="Lipzen A."/>
            <person name="Lutzoni F."/>
            <person name="Magnuson J."/>
            <person name="Mondo S."/>
            <person name="Nolan M."/>
            <person name="Ohm R."/>
            <person name="Pangilinan J."/>
            <person name="Park H.-J."/>
            <person name="Ramirez L."/>
            <person name="Alfaro M."/>
            <person name="Sun H."/>
            <person name="Tritt A."/>
            <person name="Yoshinaga Y."/>
            <person name="Zwiers L.-H."/>
            <person name="Turgeon B."/>
            <person name="Goodwin S."/>
            <person name="Spatafora J."/>
            <person name="Crous P."/>
            <person name="Grigoriev I."/>
        </authorList>
    </citation>
    <scope>NUCLEOTIDE SEQUENCE</scope>
    <source>
        <strain evidence="2">CBS 279.74</strain>
    </source>
</reference>
<dbReference type="InterPro" id="IPR043129">
    <property type="entry name" value="ATPase_NBD"/>
</dbReference>
<evidence type="ECO:0000256" key="1">
    <source>
        <dbReference type="RuleBase" id="RU000487"/>
    </source>
</evidence>
<sequence length="444" mass="49003">MDLAQVDIGLVEDKFERAMREAYNKYFLTDVKPRRILLALPPRMPHPLMSSILQILFANFQAPSITILSSPILSTVAAGLRSALVVDIGWAETIVTGVYEYREVHEKRTIRAGQLLSEEMAKLLNAELDDEAEPGAPKTDISFEEADEVLTRVGWCKSRPKSNRNTLYFPARTSPILEEFEDAVETPEPTITIPFPRSTPPTSLTIPFAELAKPADQALFATDTALNEFDDHELPLHHLIYRALLSLPMDVRRLCMARIIITGGVSNLPGLKSRILAELDALIQQRGWDAVKTYGSVSARHEQRLRQQKENLDLRTNEGEDQVSESLIPDIPVPASLKEPEQDVIDHKLAHLALRNGPPPATLVGGAVRGVETLGAYAGASLIAKQGIRGVVEIGRDKFLIYGLQGATRDKEVSVVAQQRMSMGPNIERGTAGERGSWTLGVWA</sequence>
<evidence type="ECO:0000313" key="2">
    <source>
        <dbReference type="EMBL" id="KAF2704669.1"/>
    </source>
</evidence>
<dbReference type="InterPro" id="IPR004000">
    <property type="entry name" value="Actin"/>
</dbReference>
<organism evidence="2 3">
    <name type="scientific">Pleomassaria siparia CBS 279.74</name>
    <dbReference type="NCBI Taxonomy" id="1314801"/>
    <lineage>
        <taxon>Eukaryota</taxon>
        <taxon>Fungi</taxon>
        <taxon>Dikarya</taxon>
        <taxon>Ascomycota</taxon>
        <taxon>Pezizomycotina</taxon>
        <taxon>Dothideomycetes</taxon>
        <taxon>Pleosporomycetidae</taxon>
        <taxon>Pleosporales</taxon>
        <taxon>Pleomassariaceae</taxon>
        <taxon>Pleomassaria</taxon>
    </lineage>
</organism>
<dbReference type="SUPFAM" id="SSF53067">
    <property type="entry name" value="Actin-like ATPase domain"/>
    <property type="match status" value="2"/>
</dbReference>
<dbReference type="Pfam" id="PF00022">
    <property type="entry name" value="Actin"/>
    <property type="match status" value="1"/>
</dbReference>
<dbReference type="SMART" id="SM00268">
    <property type="entry name" value="ACTIN"/>
    <property type="match status" value="1"/>
</dbReference>
<dbReference type="AlphaFoldDB" id="A0A6G1JVN0"/>
<accession>A0A6G1JVN0</accession>
<proteinExistence type="inferred from homology"/>
<evidence type="ECO:0000313" key="3">
    <source>
        <dbReference type="Proteomes" id="UP000799428"/>
    </source>
</evidence>
<dbReference type="Proteomes" id="UP000799428">
    <property type="component" value="Unassembled WGS sequence"/>
</dbReference>